<dbReference type="InterPro" id="IPR029058">
    <property type="entry name" value="AB_hydrolase_fold"/>
</dbReference>
<dbReference type="Proteomes" id="UP000315369">
    <property type="component" value="Unassembled WGS sequence"/>
</dbReference>
<dbReference type="EMBL" id="VIFM01000374">
    <property type="protein sequence ID" value="TQF09228.1"/>
    <property type="molecule type" value="Genomic_DNA"/>
</dbReference>
<sequence>MWGVTYRFRGVVGALAVSLLAACGDTSEAGREGAPSGETLSEARAIDDDIRARLEALPGVTILGDEQIDDFRFFTLDFEQPADHRHPEGEKFLQRMTLFHRSVTAPMVIDTEGAEIFAEPIAAEPVDLLKGNQVTVEHRFYGTSTPASRDWKLLDVWQSAADAHRVVEVFKTIYGARWLSTGVFRGGTAALLHRYFFPNDVEATIPYAERHSLGLQDVRTPHFLATVGDATCRDRLKAVQRAALERREELTPLLAAQVEWGFTFETLGVDKAFEFSVVRLPFNFWEYMGLAPYDCDTIPEPTVSAEELFAFVDLVAGPAYTFSDQSLYSAIEPESYQCATELGAPLFPELELRPLLRYPGGQVPTALPPAGVVKVYNPVPLLKLELWTRLHARRVLIVDGALSPWSASAFGVSSRNDSYRIVDPAGIGFYGTLTALPEPQRTFYFERLAEWADAPVHVPAVTAGKLSRSYEKLLRRR</sequence>
<dbReference type="RefSeq" id="WP_141648929.1">
    <property type="nucleotide sequence ID" value="NZ_VIFM01000374.1"/>
</dbReference>
<organism evidence="1 2">
    <name type="scientific">Myxococcus llanfairpwllgwyngyllgogerychwyrndrobwllllantysiliogogogochensis</name>
    <dbReference type="NCBI Taxonomy" id="2590453"/>
    <lineage>
        <taxon>Bacteria</taxon>
        <taxon>Pseudomonadati</taxon>
        <taxon>Myxococcota</taxon>
        <taxon>Myxococcia</taxon>
        <taxon>Myxococcales</taxon>
        <taxon>Cystobacterineae</taxon>
        <taxon>Myxococcaceae</taxon>
        <taxon>Myxococcus</taxon>
    </lineage>
</organism>
<dbReference type="OrthoDB" id="3979391at2"/>
<reference evidence="1 2" key="1">
    <citation type="submission" date="2019-06" db="EMBL/GenBank/DDBJ databases">
        <authorList>
            <person name="Livingstone P."/>
            <person name="Whitworth D."/>
        </authorList>
    </citation>
    <scope>NUCLEOTIDE SEQUENCE [LARGE SCALE GENOMIC DNA]</scope>
    <source>
        <strain evidence="1 2">AM401</strain>
    </source>
</reference>
<dbReference type="InterPro" id="IPR008761">
    <property type="entry name" value="Peptidase_S37"/>
</dbReference>
<keyword evidence="2" id="KW-1185">Reference proteome</keyword>
<proteinExistence type="predicted"/>
<dbReference type="AlphaFoldDB" id="A0A540WJQ5"/>
<name>A0A540WJQ5_9BACT</name>
<comment type="caution">
    <text evidence="1">The sequence shown here is derived from an EMBL/GenBank/DDBJ whole genome shotgun (WGS) entry which is preliminary data.</text>
</comment>
<evidence type="ECO:0000313" key="1">
    <source>
        <dbReference type="EMBL" id="TQF09228.1"/>
    </source>
</evidence>
<protein>
    <recommendedName>
        <fullName evidence="3">Lipoprotein</fullName>
    </recommendedName>
</protein>
<dbReference type="PROSITE" id="PS51257">
    <property type="entry name" value="PROKAR_LIPOPROTEIN"/>
    <property type="match status" value="1"/>
</dbReference>
<evidence type="ECO:0000313" key="2">
    <source>
        <dbReference type="Proteomes" id="UP000315369"/>
    </source>
</evidence>
<dbReference type="Pfam" id="PF05576">
    <property type="entry name" value="Peptidase_S37"/>
    <property type="match status" value="1"/>
</dbReference>
<gene>
    <name evidence="1" type="ORF">FJV41_45725</name>
</gene>
<dbReference type="Gene3D" id="3.40.50.1820">
    <property type="entry name" value="alpha/beta hydrolase"/>
    <property type="match status" value="1"/>
</dbReference>
<accession>A0A540WJQ5</accession>
<evidence type="ECO:0008006" key="3">
    <source>
        <dbReference type="Google" id="ProtNLM"/>
    </source>
</evidence>